<evidence type="ECO:0000313" key="1">
    <source>
        <dbReference type="EMBL" id="EDY19781.1"/>
    </source>
</evidence>
<dbReference type="InterPro" id="IPR035093">
    <property type="entry name" value="RelE/ParE_toxin_dom_sf"/>
</dbReference>
<comment type="caution">
    <text evidence="1">The sequence shown here is derived from an EMBL/GenBank/DDBJ whole genome shotgun (WGS) entry which is preliminary data.</text>
</comment>
<dbReference type="InParanoid" id="B4D219"/>
<dbReference type="AlphaFoldDB" id="B4D219"/>
<dbReference type="Gene3D" id="3.30.2310.20">
    <property type="entry name" value="RelE-like"/>
    <property type="match status" value="1"/>
</dbReference>
<evidence type="ECO:0000313" key="2">
    <source>
        <dbReference type="Proteomes" id="UP000005824"/>
    </source>
</evidence>
<keyword evidence="2" id="KW-1185">Reference proteome</keyword>
<gene>
    <name evidence="1" type="ORF">CfE428DRAFT_2957</name>
</gene>
<accession>B4D219</accession>
<dbReference type="RefSeq" id="WP_006980282.1">
    <property type="nucleotide sequence ID" value="NZ_ABVL01000007.1"/>
</dbReference>
<proteinExistence type="predicted"/>
<sequence>MLQIVFNEISAAEMSALPKDLQLDLLAEFQFLPEDLDKLDEEKFGILERDGKRLFRYRAKDYRIYFDRREEGITVHRVLHKNTLRDFLFRTKLPLTEDDQLGQQKGFWKLIEEGEQTRRR</sequence>
<dbReference type="eggNOG" id="COG2026">
    <property type="taxonomic scope" value="Bacteria"/>
</dbReference>
<dbReference type="EMBL" id="ABVL01000007">
    <property type="protein sequence ID" value="EDY19781.1"/>
    <property type="molecule type" value="Genomic_DNA"/>
</dbReference>
<dbReference type="Proteomes" id="UP000005824">
    <property type="component" value="Unassembled WGS sequence"/>
</dbReference>
<protein>
    <recommendedName>
        <fullName evidence="3">Cytotoxic translational repressor of toxin-antitoxin stability system</fullName>
    </recommendedName>
</protein>
<organism evidence="1 2">
    <name type="scientific">Chthoniobacter flavus Ellin428</name>
    <dbReference type="NCBI Taxonomy" id="497964"/>
    <lineage>
        <taxon>Bacteria</taxon>
        <taxon>Pseudomonadati</taxon>
        <taxon>Verrucomicrobiota</taxon>
        <taxon>Spartobacteria</taxon>
        <taxon>Chthoniobacterales</taxon>
        <taxon>Chthoniobacteraceae</taxon>
        <taxon>Chthoniobacter</taxon>
    </lineage>
</organism>
<name>B4D219_9BACT</name>
<evidence type="ECO:0008006" key="3">
    <source>
        <dbReference type="Google" id="ProtNLM"/>
    </source>
</evidence>
<dbReference type="STRING" id="497964.CfE428DRAFT_2957"/>
<reference evidence="1 2" key="1">
    <citation type="journal article" date="2011" name="J. Bacteriol.">
        <title>Genome sequence of Chthoniobacter flavus Ellin428, an aerobic heterotrophic soil bacterium.</title>
        <authorList>
            <person name="Kant R."/>
            <person name="van Passel M.W."/>
            <person name="Palva A."/>
            <person name="Lucas S."/>
            <person name="Lapidus A."/>
            <person name="Glavina Del Rio T."/>
            <person name="Dalin E."/>
            <person name="Tice H."/>
            <person name="Bruce D."/>
            <person name="Goodwin L."/>
            <person name="Pitluck S."/>
            <person name="Larimer F.W."/>
            <person name="Land M.L."/>
            <person name="Hauser L."/>
            <person name="Sangwan P."/>
            <person name="de Vos W.M."/>
            <person name="Janssen P.H."/>
            <person name="Smidt H."/>
        </authorList>
    </citation>
    <scope>NUCLEOTIDE SEQUENCE [LARGE SCALE GENOMIC DNA]</scope>
    <source>
        <strain evidence="1 2">Ellin428</strain>
    </source>
</reference>
<dbReference type="SUPFAM" id="SSF143011">
    <property type="entry name" value="RelE-like"/>
    <property type="match status" value="1"/>
</dbReference>